<dbReference type="PROSITE" id="PS51257">
    <property type="entry name" value="PROKAR_LIPOPROTEIN"/>
    <property type="match status" value="1"/>
</dbReference>
<keyword evidence="1" id="KW-0732">Signal</keyword>
<reference evidence="2 3" key="1">
    <citation type="submission" date="2019-10" db="EMBL/GenBank/DDBJ databases">
        <authorList>
            <person name="Palmer J.M."/>
        </authorList>
    </citation>
    <scope>NUCLEOTIDE SEQUENCE [LARGE SCALE GENOMIC DNA]</scope>
    <source>
        <strain evidence="2 3">TWF694</strain>
    </source>
</reference>
<evidence type="ECO:0000313" key="3">
    <source>
        <dbReference type="Proteomes" id="UP001365542"/>
    </source>
</evidence>
<feature type="chain" id="PRO_5043362191" evidence="1">
    <location>
        <begin position="21"/>
        <end position="209"/>
    </location>
</feature>
<evidence type="ECO:0000256" key="1">
    <source>
        <dbReference type="SAM" id="SignalP"/>
    </source>
</evidence>
<organism evidence="2 3">
    <name type="scientific">Orbilia ellipsospora</name>
    <dbReference type="NCBI Taxonomy" id="2528407"/>
    <lineage>
        <taxon>Eukaryota</taxon>
        <taxon>Fungi</taxon>
        <taxon>Dikarya</taxon>
        <taxon>Ascomycota</taxon>
        <taxon>Pezizomycotina</taxon>
        <taxon>Orbiliomycetes</taxon>
        <taxon>Orbiliales</taxon>
        <taxon>Orbiliaceae</taxon>
        <taxon>Orbilia</taxon>
    </lineage>
</organism>
<dbReference type="Proteomes" id="UP001365542">
    <property type="component" value="Unassembled WGS sequence"/>
</dbReference>
<gene>
    <name evidence="2" type="ORF">TWF694_002920</name>
</gene>
<proteinExistence type="predicted"/>
<evidence type="ECO:0000313" key="2">
    <source>
        <dbReference type="EMBL" id="KAK6531749.1"/>
    </source>
</evidence>
<dbReference type="EMBL" id="JAVHJO010000012">
    <property type="protein sequence ID" value="KAK6531749.1"/>
    <property type="molecule type" value="Genomic_DNA"/>
</dbReference>
<comment type="caution">
    <text evidence="2">The sequence shown here is derived from an EMBL/GenBank/DDBJ whole genome shotgun (WGS) entry which is preliminary data.</text>
</comment>
<name>A0AAV9X036_9PEZI</name>
<accession>A0AAV9X036</accession>
<keyword evidence="3" id="KW-1185">Reference proteome</keyword>
<feature type="signal peptide" evidence="1">
    <location>
        <begin position="1"/>
        <end position="20"/>
    </location>
</feature>
<protein>
    <submittedName>
        <fullName evidence="2">Uncharacterized protein</fullName>
    </submittedName>
</protein>
<dbReference type="AlphaFoldDB" id="A0AAV9X036"/>
<sequence>MHSKAIITSLFLAVAPYAFAAPYYQPVITTACSEDISVLPTITSTFGPTYVIQTAFSTPNNHAEEPTTICGITTSIEAPIQTSTTEYSTFGGYVDGTVTSLVPPLPTITTQVTASPNPPPATVTVIQFPPGRPHRTKHCTQEWYCNGKCPADWTVVRYQGLGSGALACDVSTPEKIIDACSITTGFKCLFSLQKVLCEKCKMTWSEPRM</sequence>